<dbReference type="InterPro" id="IPR039569">
    <property type="entry name" value="FAS1-like_DH_region"/>
</dbReference>
<feature type="domain" description="FAS1-like dehydratase" evidence="18">
    <location>
        <begin position="1338"/>
        <end position="1423"/>
    </location>
</feature>
<feature type="domain" description="Malonyl-CoA:ACP transacylase (MAT)" evidence="15">
    <location>
        <begin position="1690"/>
        <end position="1741"/>
    </location>
</feature>
<comment type="caution">
    <text evidence="22">The sequence shown here is derived from an EMBL/GenBank/DDBJ whole genome shotgun (WGS) entry which is preliminary data.</text>
</comment>
<dbReference type="InterPro" id="IPR014043">
    <property type="entry name" value="Acyl_transferase_dom"/>
</dbReference>
<dbReference type="Gene3D" id="3.40.366.10">
    <property type="entry name" value="Malonyl-Coenzyme A Acyl Carrier Protein, domain 2"/>
    <property type="match status" value="3"/>
</dbReference>
<evidence type="ECO:0000256" key="12">
    <source>
        <dbReference type="ARBA" id="ARBA00048536"/>
    </source>
</evidence>
<keyword evidence="5" id="KW-0521">NADP</keyword>
<dbReference type="InterPro" id="IPR040883">
    <property type="entry name" value="FAS_meander"/>
</dbReference>
<keyword evidence="9" id="KW-0511">Multifunctional enzyme</keyword>
<evidence type="ECO:0000256" key="10">
    <source>
        <dbReference type="ARBA" id="ARBA00048237"/>
    </source>
</evidence>
<dbReference type="PIRSF" id="PIRSF005562">
    <property type="entry name" value="FAS_yeast_beta"/>
    <property type="match status" value="1"/>
</dbReference>
<dbReference type="Pfam" id="PF01575">
    <property type="entry name" value="MaoC_dehydratas"/>
    <property type="match status" value="1"/>
</dbReference>
<evidence type="ECO:0000259" key="18">
    <source>
        <dbReference type="Pfam" id="PF13452"/>
    </source>
</evidence>
<dbReference type="CDD" id="cd03447">
    <property type="entry name" value="FAS_MaoC"/>
    <property type="match status" value="1"/>
</dbReference>
<dbReference type="Gene3D" id="3.30.1120.100">
    <property type="match status" value="1"/>
</dbReference>
<dbReference type="Proteomes" id="UP001479436">
    <property type="component" value="Unassembled WGS sequence"/>
</dbReference>
<dbReference type="Gene3D" id="1.20.930.70">
    <property type="match status" value="1"/>
</dbReference>
<protein>
    <submittedName>
        <fullName evidence="22">Fatty acid synthase alpha subunit Lsd1</fullName>
        <ecNumber evidence="22">2.3.1.86</ecNumber>
    </submittedName>
</protein>
<feature type="domain" description="MaoC-like" evidence="16">
    <location>
        <begin position="1572"/>
        <end position="1667"/>
    </location>
</feature>
<name>A0ABR2WVZ6_9FUNG</name>
<evidence type="ECO:0000259" key="19">
    <source>
        <dbReference type="Pfam" id="PF16073"/>
    </source>
</evidence>
<keyword evidence="3 22" id="KW-0808">Transferase</keyword>
<dbReference type="EMBL" id="JASJQH010000239">
    <property type="protein sequence ID" value="KAK9765666.1"/>
    <property type="molecule type" value="Genomic_DNA"/>
</dbReference>
<evidence type="ECO:0000256" key="8">
    <source>
        <dbReference type="ARBA" id="ARBA00023239"/>
    </source>
</evidence>
<sequence length="1761" mass="198705">MVVAKISENTSRLIVLQRVIPESADTFTVSINVSDSFYATAERLVHNFESVPLDTKSFESPDSVQKTIWIYLTFIKYVLYAAEPDSRIFAAKLFVDFCTRFLQQNEIHFVTRTFGREIRKSILKTFFELFNYLEVNSCLDPTTPLPECPAIFNQEKSDPTIPFAIFGGQGNTGSFKELQEIWECYRDLVFSFIFEISESLNELSKNISVNRFYPHGFNIISWLERPETYKPDSAFLETAPVSFPMIGLVQLAHYYILFRAFRKTPGWLREQFKSGVTGHSQGIVAAIAIASSETEDDFINNSRKAISLLFWIGARSQQTYPVTPIPANILQECASENLDVPTCMLSINGLTLAKVEKHVSAFNSCLNEMDQEKRITISLVNGVKLIACTGAPESLWNLNVSLSKIKANPENIETKIPFSKRLKNFNTRFMPVTIPAHNELLRPATITIAKDAELSEISFKREDITIPVFSIDTGANMQQSDEITKYLIDQVCVNRVHWQKAINVNDITHIIDFGPGGVSGAGMLTHKNKEGRGVLVLLAGMLVSTNPDLKCKAAVFNTSIDHVRFGVDWAKEFGPKLVRTSNGDIKLDTKYSRLTGKPPLLVGGMTPTTANAQFVSAVTNAGYNIEVGCGALYSPEVLQDCITSIQGSISAGEGIVCNMVFINQFLWSFQFPGILNMRKRQGIRISGVCVAAGVPTTEYANKMCAELQESGIEHVSFKPDSEQSIRQVCHIAAQNPTMPIILQWTGGRSGGHHSYEDVHAPIIETYSYIRSQPNVVLVIGSGFGDAEGTLPYITGDWSMKFGYAPMPFDGILFGTRMCVAKEAKTSNKIKDLIVQTPGIEHDEDWEKTYQGPVGGIVTVESEYGEPIHNIATRGILFWKELDETIFSITNLDKRLEVIRAKREYIIRRLNEDSQKVWFGKKQDGRNNVDLEEMTYSEILYRFVELVFVAKRKQWLDASHRNTVGDLITRIEERFTKSTQPQETFLKSYDDLNVENPFMLIAEFLEKYPDSKSQLITSEDIQYFIGLCRRKDKKPPPFVAVLDKELHVWFKRDSLWQAEDIDAVPGEDPDRVVVLQGPVAVRYSKIANQPVKEILDEIAVAHVKSIQERYYSNTEIPYQEYMGGAPIKHIPIPNGVKTTVSNAGRTVTYELGSHNESLPNAGEWIEFLAGKSYSWFRALLTSPSIVRGNQIDSNTFPRVFRPRTDQRFVVRYDEKKNIDSVDIYGWARCNDKPSLEVSFDTKSKVISILLREGGNYGIEELLLKFQYKPERGCAPIQEILETRNESIKNFFYTLWFGNNELVDNTLNSVYKSTRVINQEHLEFFANVVRYSSRNTKMGIAFTDFAIVTSWESVFKTIFAQEFDTDITRLVHMRNGFEILDAKNPMKVGDTIYTESTISAVVNLESGKMIEVSGHVYREGKEIMRVKSQFLCRGKFDDYHMTFRKRDEPVTRITMESENDAVALASRSWLKCYEGCTIQAKRTYVFRLRTEEYFSDRHSFAKVTTIGELFEVNKKEIAIGEISFEASGVSIEGNSVLQYLSRASNIQVEGSTVLFESGGYNIVPAGTKLLQHAPPTNEGYSQASEDVNPIHTNVYFADLAELPGPITHGMWTSAATRRFVETFAANNVHSRIRGYEVQFVGMVLPGDALETKLTHIGMKDGLMVIKVQTFSLRTQEVVLEGEALVEQPLTAYVFTGQGSQEVGMGMDLYASSPVAKNIWDTADQYLQDNYGVSILEIVRRNPKEITVYFGNEWGAMRPPLPRH</sequence>
<reference evidence="22 23" key="1">
    <citation type="submission" date="2023-04" db="EMBL/GenBank/DDBJ databases">
        <title>Genome of Basidiobolus ranarum AG-B5.</title>
        <authorList>
            <person name="Stajich J.E."/>
            <person name="Carter-House D."/>
            <person name="Gryganskyi A."/>
        </authorList>
    </citation>
    <scope>NUCLEOTIDE SEQUENCE [LARGE SCALE GENOMIC DNA]</scope>
    <source>
        <strain evidence="22 23">AG-B5</strain>
    </source>
</reference>
<dbReference type="SUPFAM" id="SSF51412">
    <property type="entry name" value="Inosine monophosphate dehydrogenase (IMPDH)"/>
    <property type="match status" value="1"/>
</dbReference>
<evidence type="ECO:0000259" key="17">
    <source>
        <dbReference type="Pfam" id="PF08354"/>
    </source>
</evidence>
<dbReference type="InterPro" id="IPR016035">
    <property type="entry name" value="Acyl_Trfase/lysoPLipase"/>
</dbReference>
<dbReference type="Pfam" id="PF13452">
    <property type="entry name" value="FAS1_DH_region"/>
    <property type="match status" value="1"/>
</dbReference>
<dbReference type="PANTHER" id="PTHR10982">
    <property type="entry name" value="MALONYL COA-ACYL CARRIER PROTEIN TRANSACYLASE"/>
    <property type="match status" value="1"/>
</dbReference>
<dbReference type="Gene3D" id="6.20.240.10">
    <property type="match status" value="1"/>
</dbReference>
<dbReference type="Pfam" id="PF00698">
    <property type="entry name" value="Acyl_transf_1"/>
    <property type="match status" value="1"/>
</dbReference>
<dbReference type="EC" id="2.3.1.86" evidence="22"/>
<evidence type="ECO:0000256" key="7">
    <source>
        <dbReference type="ARBA" id="ARBA00023027"/>
    </source>
</evidence>
<dbReference type="InterPro" id="IPR013785">
    <property type="entry name" value="Aldolase_TIM"/>
</dbReference>
<keyword evidence="4" id="KW-0378">Hydrolase</keyword>
<evidence type="ECO:0000259" key="21">
    <source>
        <dbReference type="Pfam" id="PF17951"/>
    </source>
</evidence>
<dbReference type="InterPro" id="IPR013565">
    <property type="entry name" value="Fas1/AflB-like_central"/>
</dbReference>
<evidence type="ECO:0000259" key="16">
    <source>
        <dbReference type="Pfam" id="PF01575"/>
    </source>
</evidence>
<accession>A0ABR2WVZ6</accession>
<evidence type="ECO:0000259" key="20">
    <source>
        <dbReference type="Pfam" id="PF17828"/>
    </source>
</evidence>
<evidence type="ECO:0000313" key="22">
    <source>
        <dbReference type="EMBL" id="KAK9765666.1"/>
    </source>
</evidence>
<dbReference type="Gene3D" id="1.20.1050.120">
    <property type="match status" value="1"/>
</dbReference>
<evidence type="ECO:0000256" key="1">
    <source>
        <dbReference type="ARBA" id="ARBA00001055"/>
    </source>
</evidence>
<dbReference type="GO" id="GO:0004321">
    <property type="term" value="F:fatty-acyl-CoA synthase activity"/>
    <property type="evidence" value="ECO:0007669"/>
    <property type="project" value="UniProtKB-EC"/>
</dbReference>
<keyword evidence="6" id="KW-0560">Oxidoreductase</keyword>
<evidence type="ECO:0000256" key="5">
    <source>
        <dbReference type="ARBA" id="ARBA00022857"/>
    </source>
</evidence>
<evidence type="ECO:0000256" key="6">
    <source>
        <dbReference type="ARBA" id="ARBA00023002"/>
    </source>
</evidence>
<evidence type="ECO:0000256" key="3">
    <source>
        <dbReference type="ARBA" id="ARBA00022679"/>
    </source>
</evidence>
<dbReference type="Pfam" id="PF17951">
    <property type="entry name" value="FAS_meander"/>
    <property type="match status" value="1"/>
</dbReference>
<gene>
    <name evidence="22" type="primary">fas2_3</name>
    <name evidence="22" type="ORF">K7432_005809</name>
</gene>
<keyword evidence="8" id="KW-0456">Lyase</keyword>
<comment type="catalytic activity">
    <reaction evidence="1">
        <text>a (3R)-hydroxyacyl-[ACP] = a (2E)-enoyl-[ACP] + H2O</text>
        <dbReference type="Rhea" id="RHEA:13097"/>
        <dbReference type="Rhea" id="RHEA-COMP:9925"/>
        <dbReference type="Rhea" id="RHEA-COMP:9945"/>
        <dbReference type="ChEBI" id="CHEBI:15377"/>
        <dbReference type="ChEBI" id="CHEBI:78784"/>
        <dbReference type="ChEBI" id="CHEBI:78827"/>
        <dbReference type="EC" id="4.2.1.59"/>
    </reaction>
</comment>
<dbReference type="SUPFAM" id="SSF52151">
    <property type="entry name" value="FabD/lysophospholipase-like"/>
    <property type="match status" value="2"/>
</dbReference>
<dbReference type="PRINTS" id="PR01483">
    <property type="entry name" value="FASYNTHASE"/>
</dbReference>
<comment type="catalytic activity">
    <reaction evidence="11">
        <text>holo-[ACP] + malonyl-CoA = malonyl-[ACP] + CoA</text>
        <dbReference type="Rhea" id="RHEA:41792"/>
        <dbReference type="Rhea" id="RHEA-COMP:9623"/>
        <dbReference type="Rhea" id="RHEA-COMP:9685"/>
        <dbReference type="ChEBI" id="CHEBI:57287"/>
        <dbReference type="ChEBI" id="CHEBI:57384"/>
        <dbReference type="ChEBI" id="CHEBI:64479"/>
        <dbReference type="ChEBI" id="CHEBI:78449"/>
        <dbReference type="EC" id="2.3.1.39"/>
    </reaction>
</comment>
<feature type="domain" description="Fatty acid synthase beta subunit AflB /Fas1-like central" evidence="17">
    <location>
        <begin position="739"/>
        <end position="1094"/>
    </location>
</feature>
<feature type="domain" description="Fatty acid synthase meander beta sheet" evidence="21">
    <location>
        <begin position="1155"/>
        <end position="1297"/>
    </location>
</feature>
<comment type="catalytic activity">
    <reaction evidence="13">
        <text>a 2,3-saturated acyl-[ACP] + NAD(+) = a (2E)-enoyl-[ACP] + NADH + H(+)</text>
        <dbReference type="Rhea" id="RHEA:10240"/>
        <dbReference type="Rhea" id="RHEA-COMP:9925"/>
        <dbReference type="Rhea" id="RHEA-COMP:9926"/>
        <dbReference type="ChEBI" id="CHEBI:15378"/>
        <dbReference type="ChEBI" id="CHEBI:57540"/>
        <dbReference type="ChEBI" id="CHEBI:57945"/>
        <dbReference type="ChEBI" id="CHEBI:78784"/>
        <dbReference type="ChEBI" id="CHEBI:78785"/>
        <dbReference type="EC" id="1.3.1.9"/>
    </reaction>
</comment>
<dbReference type="Pfam" id="PF08354">
    <property type="entry name" value="Fas1-AflB-like_hel"/>
    <property type="match status" value="1"/>
</dbReference>
<dbReference type="Pfam" id="PF17828">
    <property type="entry name" value="FAS_N"/>
    <property type="match status" value="1"/>
</dbReference>
<dbReference type="SUPFAM" id="SSF54637">
    <property type="entry name" value="Thioesterase/thiol ester dehydrase-isomerase"/>
    <property type="match status" value="2"/>
</dbReference>
<evidence type="ECO:0000313" key="23">
    <source>
        <dbReference type="Proteomes" id="UP001479436"/>
    </source>
</evidence>
<evidence type="ECO:0000256" key="14">
    <source>
        <dbReference type="ARBA" id="ARBA00048835"/>
    </source>
</evidence>
<proteinExistence type="inferred from homology"/>
<evidence type="ECO:0000259" key="15">
    <source>
        <dbReference type="Pfam" id="PF00698"/>
    </source>
</evidence>
<keyword evidence="23" id="KW-1185">Reference proteome</keyword>
<keyword evidence="22" id="KW-0012">Acyltransferase</keyword>
<dbReference type="Gene3D" id="3.20.20.70">
    <property type="entry name" value="Aldolase class I"/>
    <property type="match status" value="1"/>
</dbReference>
<dbReference type="Pfam" id="PF22235">
    <property type="entry name" value="FAS1_thioest_ins"/>
    <property type="match status" value="1"/>
</dbReference>
<keyword evidence="7" id="KW-0520">NAD</keyword>
<dbReference type="InterPro" id="IPR002539">
    <property type="entry name" value="MaoC-like_dom"/>
</dbReference>
<dbReference type="Pfam" id="PF16073">
    <property type="entry name" value="SAT"/>
    <property type="match status" value="1"/>
</dbReference>
<evidence type="ECO:0000256" key="13">
    <source>
        <dbReference type="ARBA" id="ARBA00048572"/>
    </source>
</evidence>
<dbReference type="InterPro" id="IPR029069">
    <property type="entry name" value="HotDog_dom_sf"/>
</dbReference>
<evidence type="ECO:0000256" key="9">
    <source>
        <dbReference type="ARBA" id="ARBA00023268"/>
    </source>
</evidence>
<evidence type="ECO:0000256" key="2">
    <source>
        <dbReference type="ARBA" id="ARBA00010009"/>
    </source>
</evidence>
<comment type="catalytic activity">
    <reaction evidence="14">
        <text>holo-[ACP] + acetyl-CoA = acetyl-[ACP] + CoA</text>
        <dbReference type="Rhea" id="RHEA:41788"/>
        <dbReference type="Rhea" id="RHEA-COMP:9621"/>
        <dbReference type="Rhea" id="RHEA-COMP:9685"/>
        <dbReference type="ChEBI" id="CHEBI:57287"/>
        <dbReference type="ChEBI" id="CHEBI:57288"/>
        <dbReference type="ChEBI" id="CHEBI:64479"/>
        <dbReference type="ChEBI" id="CHEBI:78446"/>
        <dbReference type="EC" id="2.3.1.38"/>
    </reaction>
</comment>
<comment type="catalytic activity">
    <reaction evidence="10">
        <text>acetyl-CoA + n malonyl-CoA + 2n NADPH + 4n H(+) = a long-chain-acyl-CoA + n CoA + n CO2 + 2n NADP(+).</text>
        <dbReference type="EC" id="2.3.1.86"/>
    </reaction>
</comment>
<dbReference type="InterPro" id="IPR001227">
    <property type="entry name" value="Ac_transferase_dom_sf"/>
</dbReference>
<dbReference type="InterPro" id="IPR050830">
    <property type="entry name" value="Fungal_FAS"/>
</dbReference>
<organism evidence="22 23">
    <name type="scientific">Basidiobolus ranarum</name>
    <dbReference type="NCBI Taxonomy" id="34480"/>
    <lineage>
        <taxon>Eukaryota</taxon>
        <taxon>Fungi</taxon>
        <taxon>Fungi incertae sedis</taxon>
        <taxon>Zoopagomycota</taxon>
        <taxon>Entomophthoromycotina</taxon>
        <taxon>Basidiobolomycetes</taxon>
        <taxon>Basidiobolales</taxon>
        <taxon>Basidiobolaceae</taxon>
        <taxon>Basidiobolus</taxon>
    </lineage>
</organism>
<feature type="domain" description="Fatty acid synthase subunit beta N-terminal" evidence="20">
    <location>
        <begin position="26"/>
        <end position="127"/>
    </location>
</feature>
<dbReference type="InterPro" id="IPR032088">
    <property type="entry name" value="SAT"/>
</dbReference>
<comment type="similarity">
    <text evidence="2">Belongs to the fungal fatty acid synthetase subunit beta family.</text>
</comment>
<dbReference type="Gene3D" id="3.10.129.10">
    <property type="entry name" value="Hotdog Thioesterase"/>
    <property type="match status" value="2"/>
</dbReference>
<evidence type="ECO:0000256" key="11">
    <source>
        <dbReference type="ARBA" id="ARBA00048462"/>
    </source>
</evidence>
<feature type="domain" description="Starter acyltransferase (SAT)" evidence="19">
    <location>
        <begin position="165"/>
        <end position="418"/>
    </location>
</feature>
<comment type="catalytic activity">
    <reaction evidence="12">
        <text>(9Z)-octadecenoyl-[ACP] + H2O = (9Z)-octadecenoate + holo-[ACP] + H(+)</text>
        <dbReference type="Rhea" id="RHEA:15057"/>
        <dbReference type="Rhea" id="RHEA-COMP:9685"/>
        <dbReference type="Rhea" id="RHEA-COMP:9924"/>
        <dbReference type="ChEBI" id="CHEBI:15377"/>
        <dbReference type="ChEBI" id="CHEBI:15378"/>
        <dbReference type="ChEBI" id="CHEBI:30823"/>
        <dbReference type="ChEBI" id="CHEBI:64479"/>
        <dbReference type="ChEBI" id="CHEBI:78783"/>
        <dbReference type="EC" id="3.1.2.14"/>
    </reaction>
</comment>
<evidence type="ECO:0000256" key="4">
    <source>
        <dbReference type="ARBA" id="ARBA00022801"/>
    </source>
</evidence>
<dbReference type="InterPro" id="IPR003965">
    <property type="entry name" value="Fatty_acid_synthase"/>
</dbReference>
<dbReference type="InterPro" id="IPR016452">
    <property type="entry name" value="Fas1/AflB-like"/>
</dbReference>
<dbReference type="PANTHER" id="PTHR10982:SF21">
    <property type="entry name" value="FATTY ACID SYNTHASE SUBUNIT BETA"/>
    <property type="match status" value="1"/>
</dbReference>
<dbReference type="InterPro" id="IPR041099">
    <property type="entry name" value="FAS1_N"/>
</dbReference>